<comment type="similarity">
    <text evidence="3 10 13">Belongs to the IPP transferase family.</text>
</comment>
<comment type="cofactor">
    <cofactor evidence="1 10">
        <name>Mg(2+)</name>
        <dbReference type="ChEBI" id="CHEBI:18420"/>
    </cofactor>
</comment>
<evidence type="ECO:0000313" key="14">
    <source>
        <dbReference type="EMBL" id="RAU17079.1"/>
    </source>
</evidence>
<proteinExistence type="inferred from homology"/>
<dbReference type="RefSeq" id="WP_112159985.1">
    <property type="nucleotide sequence ID" value="NZ_QKRX01000012.1"/>
</dbReference>
<dbReference type="Proteomes" id="UP000250744">
    <property type="component" value="Unassembled WGS sequence"/>
</dbReference>
<comment type="catalytic activity">
    <reaction evidence="9 10 11">
        <text>adenosine(37) in tRNA + dimethylallyl diphosphate = N(6)-dimethylallyladenosine(37) in tRNA + diphosphate</text>
        <dbReference type="Rhea" id="RHEA:26482"/>
        <dbReference type="Rhea" id="RHEA-COMP:10162"/>
        <dbReference type="Rhea" id="RHEA-COMP:10375"/>
        <dbReference type="ChEBI" id="CHEBI:33019"/>
        <dbReference type="ChEBI" id="CHEBI:57623"/>
        <dbReference type="ChEBI" id="CHEBI:74411"/>
        <dbReference type="ChEBI" id="CHEBI:74415"/>
        <dbReference type="EC" id="2.5.1.75"/>
    </reaction>
</comment>
<accession>A0A364NIX1</accession>
<keyword evidence="6 10" id="KW-0547">Nucleotide-binding</keyword>
<dbReference type="InterPro" id="IPR018022">
    <property type="entry name" value="IPT"/>
</dbReference>
<keyword evidence="4 10" id="KW-0808">Transferase</keyword>
<feature type="site" description="Interaction with substrate tRNA" evidence="10">
    <location>
        <position position="128"/>
    </location>
</feature>
<dbReference type="InterPro" id="IPR027417">
    <property type="entry name" value="P-loop_NTPase"/>
</dbReference>
<dbReference type="NCBIfam" id="TIGR00174">
    <property type="entry name" value="miaA"/>
    <property type="match status" value="1"/>
</dbReference>
<dbReference type="PANTHER" id="PTHR11088:SF60">
    <property type="entry name" value="TRNA DIMETHYLALLYLTRANSFERASE"/>
    <property type="match status" value="1"/>
</dbReference>
<feature type="region of interest" description="Interaction with substrate tRNA" evidence="10">
    <location>
        <begin position="40"/>
        <end position="43"/>
    </location>
</feature>
<feature type="region of interest" description="Interaction with substrate tRNA" evidence="10">
    <location>
        <begin position="164"/>
        <end position="168"/>
    </location>
</feature>
<dbReference type="EMBL" id="QKRX01000012">
    <property type="protein sequence ID" value="RAU17079.1"/>
    <property type="molecule type" value="Genomic_DNA"/>
</dbReference>
<dbReference type="Gene3D" id="3.40.50.300">
    <property type="entry name" value="P-loop containing nucleotide triphosphate hydrolases"/>
    <property type="match status" value="1"/>
</dbReference>
<dbReference type="PANTHER" id="PTHR11088">
    <property type="entry name" value="TRNA DIMETHYLALLYLTRANSFERASE"/>
    <property type="match status" value="1"/>
</dbReference>
<comment type="caution">
    <text evidence="10">Lacks conserved residue(s) required for the propagation of feature annotation.</text>
</comment>
<keyword evidence="15" id="KW-1185">Reference proteome</keyword>
<dbReference type="GO" id="GO:0005524">
    <property type="term" value="F:ATP binding"/>
    <property type="evidence" value="ECO:0007669"/>
    <property type="project" value="UniProtKB-UniRule"/>
</dbReference>
<comment type="function">
    <text evidence="2 10 12">Catalyzes the transfer of a dimethylallyl group onto the adenine at position 37 in tRNAs that read codons beginning with uridine, leading to the formation of N6-(dimethylallyl)adenosine (i(6)A).</text>
</comment>
<dbReference type="GO" id="GO:0052381">
    <property type="term" value="F:tRNA dimethylallyltransferase activity"/>
    <property type="evidence" value="ECO:0007669"/>
    <property type="project" value="UniProtKB-UniRule"/>
</dbReference>
<evidence type="ECO:0000256" key="11">
    <source>
        <dbReference type="RuleBase" id="RU003783"/>
    </source>
</evidence>
<comment type="caution">
    <text evidence="14">The sequence shown here is derived from an EMBL/GenBank/DDBJ whole genome shotgun (WGS) entry which is preliminary data.</text>
</comment>
<keyword evidence="8 10" id="KW-0460">Magnesium</keyword>
<evidence type="ECO:0000256" key="7">
    <source>
        <dbReference type="ARBA" id="ARBA00022840"/>
    </source>
</evidence>
<evidence type="ECO:0000256" key="3">
    <source>
        <dbReference type="ARBA" id="ARBA00005842"/>
    </source>
</evidence>
<evidence type="ECO:0000256" key="8">
    <source>
        <dbReference type="ARBA" id="ARBA00022842"/>
    </source>
</evidence>
<gene>
    <name evidence="10" type="primary">miaA</name>
    <name evidence="14" type="ORF">DN062_14270</name>
</gene>
<organism evidence="14 15">
    <name type="scientific">Nitrincola tibetensis</name>
    <dbReference type="NCBI Taxonomy" id="2219697"/>
    <lineage>
        <taxon>Bacteria</taxon>
        <taxon>Pseudomonadati</taxon>
        <taxon>Pseudomonadota</taxon>
        <taxon>Gammaproteobacteria</taxon>
        <taxon>Oceanospirillales</taxon>
        <taxon>Oceanospirillaceae</taxon>
        <taxon>Nitrincola</taxon>
    </lineage>
</organism>
<keyword evidence="5 10" id="KW-0819">tRNA processing</keyword>
<evidence type="ECO:0000256" key="10">
    <source>
        <dbReference type="HAMAP-Rule" id="MF_00185"/>
    </source>
</evidence>
<evidence type="ECO:0000256" key="2">
    <source>
        <dbReference type="ARBA" id="ARBA00003213"/>
    </source>
</evidence>
<evidence type="ECO:0000256" key="1">
    <source>
        <dbReference type="ARBA" id="ARBA00001946"/>
    </source>
</evidence>
<name>A0A364NIX1_9GAMM</name>
<dbReference type="SUPFAM" id="SSF52540">
    <property type="entry name" value="P-loop containing nucleoside triphosphate hydrolases"/>
    <property type="match status" value="1"/>
</dbReference>
<evidence type="ECO:0000256" key="9">
    <source>
        <dbReference type="ARBA" id="ARBA00049563"/>
    </source>
</evidence>
<dbReference type="OrthoDB" id="9776390at2"/>
<dbReference type="Gene3D" id="1.10.20.140">
    <property type="match status" value="1"/>
</dbReference>
<dbReference type="GO" id="GO:0006400">
    <property type="term" value="P:tRNA modification"/>
    <property type="evidence" value="ECO:0007669"/>
    <property type="project" value="TreeGrafter"/>
</dbReference>
<evidence type="ECO:0000256" key="4">
    <source>
        <dbReference type="ARBA" id="ARBA00022679"/>
    </source>
</evidence>
<dbReference type="HAMAP" id="MF_00185">
    <property type="entry name" value="IPP_trans"/>
    <property type="match status" value="1"/>
</dbReference>
<feature type="site" description="Interaction with substrate tRNA" evidence="10">
    <location>
        <position position="106"/>
    </location>
</feature>
<evidence type="ECO:0000256" key="6">
    <source>
        <dbReference type="ARBA" id="ARBA00022741"/>
    </source>
</evidence>
<dbReference type="EC" id="2.5.1.75" evidence="10"/>
<protein>
    <recommendedName>
        <fullName evidence="10">tRNA dimethylallyltransferase</fullName>
        <ecNumber evidence="10">2.5.1.75</ecNumber>
    </recommendedName>
    <alternativeName>
        <fullName evidence="10">Dimethylallyl diphosphate:tRNA dimethylallyltransferase</fullName>
        <shortName evidence="10">DMAPP:tRNA dimethylallyltransferase</shortName>
        <shortName evidence="10">DMATase</shortName>
    </alternativeName>
    <alternativeName>
        <fullName evidence="10">Isopentenyl-diphosphate:tRNA isopentenyltransferase</fullName>
        <shortName evidence="10">IPP transferase</shortName>
        <shortName evidence="10">IPPT</shortName>
        <shortName evidence="10">IPTase</shortName>
    </alternativeName>
</protein>
<feature type="binding site" evidence="10">
    <location>
        <begin position="17"/>
        <end position="22"/>
    </location>
    <ligand>
        <name>substrate</name>
    </ligand>
</feature>
<dbReference type="AlphaFoldDB" id="A0A364NIX1"/>
<sequence length="314" mass="35313">MSMDKAKPLVVMLMGPTASGKTDLAMRIADHLPASLISVDSALIYKGMDIGTAKPDPDVLSAYPHRLVDILDPAESYSAATFREDALACIDEAVSNQRLPILVGGTMMYFNALIKGMAPLPDADPVLRTELETRIQQDGIESLHAQLALLDPVAAERLHPSDSQRVQRALEVCLLSGQSMTSLWAQQVKVELPFRYLSLALMPQDRSILHKRIEQRFDKMLEQGFETEVRSLFDRQDLHSGMPSIRAVGYRQMWQYLDGELGYKDMREKSIVATRQLAKRQYTWLRSWDDLHVLDGVNENILPNALKLIQQAII</sequence>
<feature type="binding site" evidence="10">
    <location>
        <begin position="15"/>
        <end position="22"/>
    </location>
    <ligand>
        <name>ATP</name>
        <dbReference type="ChEBI" id="CHEBI:30616"/>
    </ligand>
</feature>
<dbReference type="FunFam" id="1.10.20.140:FF:000001">
    <property type="entry name" value="tRNA dimethylallyltransferase"/>
    <property type="match status" value="1"/>
</dbReference>
<evidence type="ECO:0000313" key="15">
    <source>
        <dbReference type="Proteomes" id="UP000250744"/>
    </source>
</evidence>
<reference evidence="14 15" key="1">
    <citation type="submission" date="2018-06" db="EMBL/GenBank/DDBJ databases">
        <title>Nitrincola tibetense sp. nov., isolated from Lake XuguoCo on Tibetan Plateau.</title>
        <authorList>
            <person name="Xing P."/>
        </authorList>
    </citation>
    <scope>NUCLEOTIDE SEQUENCE [LARGE SCALE GENOMIC DNA]</scope>
    <source>
        <strain evidence="15">xg18</strain>
    </source>
</reference>
<evidence type="ECO:0000256" key="13">
    <source>
        <dbReference type="RuleBase" id="RU003785"/>
    </source>
</evidence>
<evidence type="ECO:0000256" key="5">
    <source>
        <dbReference type="ARBA" id="ARBA00022694"/>
    </source>
</evidence>
<evidence type="ECO:0000256" key="12">
    <source>
        <dbReference type="RuleBase" id="RU003784"/>
    </source>
</evidence>
<dbReference type="InterPro" id="IPR039657">
    <property type="entry name" value="Dimethylallyltransferase"/>
</dbReference>
<keyword evidence="7 10" id="KW-0067">ATP-binding</keyword>
<dbReference type="Pfam" id="PF01715">
    <property type="entry name" value="IPPT"/>
    <property type="match status" value="1"/>
</dbReference>
<comment type="subunit">
    <text evidence="10">Monomer.</text>
</comment>